<dbReference type="Gene3D" id="3.90.25.10">
    <property type="entry name" value="UDP-galactose 4-epimerase, domain 1"/>
    <property type="match status" value="1"/>
</dbReference>
<dbReference type="Pfam" id="PF13460">
    <property type="entry name" value="NAD_binding_10"/>
    <property type="match status" value="1"/>
</dbReference>
<dbReference type="PANTHER" id="PTHR43162:SF1">
    <property type="entry name" value="PRESTALK A DIFFERENTIATION PROTEIN A"/>
    <property type="match status" value="1"/>
</dbReference>
<dbReference type="SUPFAM" id="SSF51735">
    <property type="entry name" value="NAD(P)-binding Rossmann-fold domains"/>
    <property type="match status" value="1"/>
</dbReference>
<comment type="caution">
    <text evidence="2">The sequence shown here is derived from an EMBL/GenBank/DDBJ whole genome shotgun (WGS) entry which is preliminary data.</text>
</comment>
<name>A0ABN2HVY5_9ACTN</name>
<dbReference type="PANTHER" id="PTHR43162">
    <property type="match status" value="1"/>
</dbReference>
<feature type="domain" description="NAD(P)-binding" evidence="1">
    <location>
        <begin position="9"/>
        <end position="184"/>
    </location>
</feature>
<evidence type="ECO:0000259" key="1">
    <source>
        <dbReference type="Pfam" id="PF13460"/>
    </source>
</evidence>
<dbReference type="RefSeq" id="WP_163573261.1">
    <property type="nucleotide sequence ID" value="NZ_BAAANY010000020.1"/>
</dbReference>
<evidence type="ECO:0000313" key="2">
    <source>
        <dbReference type="EMBL" id="GAA1694477.1"/>
    </source>
</evidence>
<dbReference type="EMBL" id="BAAANY010000020">
    <property type="protein sequence ID" value="GAA1694477.1"/>
    <property type="molecule type" value="Genomic_DNA"/>
</dbReference>
<organism evidence="2 3">
    <name type="scientific">Fodinicola feengrottensis</name>
    <dbReference type="NCBI Taxonomy" id="435914"/>
    <lineage>
        <taxon>Bacteria</taxon>
        <taxon>Bacillati</taxon>
        <taxon>Actinomycetota</taxon>
        <taxon>Actinomycetes</taxon>
        <taxon>Mycobacteriales</taxon>
        <taxon>Fodinicola</taxon>
    </lineage>
</organism>
<evidence type="ECO:0000313" key="3">
    <source>
        <dbReference type="Proteomes" id="UP001500618"/>
    </source>
</evidence>
<dbReference type="InterPro" id="IPR036291">
    <property type="entry name" value="NAD(P)-bd_dom_sf"/>
</dbReference>
<gene>
    <name evidence="2" type="ORF">GCM10009765_49680</name>
</gene>
<dbReference type="Gene3D" id="3.40.50.720">
    <property type="entry name" value="NAD(P)-binding Rossmann-like Domain"/>
    <property type="match status" value="1"/>
</dbReference>
<reference evidence="2 3" key="1">
    <citation type="journal article" date="2019" name="Int. J. Syst. Evol. Microbiol.">
        <title>The Global Catalogue of Microorganisms (GCM) 10K type strain sequencing project: providing services to taxonomists for standard genome sequencing and annotation.</title>
        <authorList>
            <consortium name="The Broad Institute Genomics Platform"/>
            <consortium name="The Broad Institute Genome Sequencing Center for Infectious Disease"/>
            <person name="Wu L."/>
            <person name="Ma J."/>
        </authorList>
    </citation>
    <scope>NUCLEOTIDE SEQUENCE [LARGE SCALE GENOMIC DNA]</scope>
    <source>
        <strain evidence="2 3">JCM 14718</strain>
    </source>
</reference>
<protein>
    <submittedName>
        <fullName evidence="2">NAD(P)H-binding protein</fullName>
    </submittedName>
</protein>
<sequence length="286" mass="30204">MTAPILVTGATGKVGRQVVSQLLDAGRPVRAAVRDPDRAALPAGVQVVQADLGNPDSIAAAADGVEAAFLLWPYLSVPVDAASTVVEAVAKRAQRLVALSSMGVHDERAKQADDNSEFHATIERLVERSATEWAFVRPGGFAGNTLGWAEQIRATGVVRQPFGELARPLIHEADIAAVAVAALTGDGHIGAKYAVSGPALVTQREQVAAIGAAIGRELRFDEIPAEQARPQLVEAGWPAAMADEALRVWSGMLAHPEPMTRTIEAVTGHPARTFAQWAVDHADDFR</sequence>
<accession>A0ABN2HVY5</accession>
<keyword evidence="3" id="KW-1185">Reference proteome</keyword>
<dbReference type="Proteomes" id="UP001500618">
    <property type="component" value="Unassembled WGS sequence"/>
</dbReference>
<dbReference type="InterPro" id="IPR016040">
    <property type="entry name" value="NAD(P)-bd_dom"/>
</dbReference>
<dbReference type="InterPro" id="IPR051604">
    <property type="entry name" value="Ergot_Alk_Oxidoreductase"/>
</dbReference>
<proteinExistence type="predicted"/>